<dbReference type="Gene3D" id="3.30.2310.20">
    <property type="entry name" value="RelE-like"/>
    <property type="match status" value="1"/>
</dbReference>
<reference evidence="2 3" key="1">
    <citation type="submission" date="2024-06" db="EMBL/GenBank/DDBJ databases">
        <title>Pangenomics to understand the prophage dynamics in the radiating lineages of P. brasiliense.</title>
        <authorList>
            <person name="Pardeshi L.A."/>
            <person name="Van Duivenbode I."/>
            <person name="Jonkheer E.M."/>
            <person name="Pel M.J.C."/>
            <person name="Kupczok A."/>
            <person name="De Ridder D."/>
            <person name="Smit S."/>
            <person name="Van Der Lee T.J."/>
        </authorList>
    </citation>
    <scope>NUCLEOTIDE SEQUENCE [LARGE SCALE GENOMIC DNA]</scope>
    <source>
        <strain evidence="2 3">PD 8607</strain>
    </source>
</reference>
<sequence>MKLTPLAQRDLEAIYLYDLQHFNEESANTYPETIEHAFSAIRHNKIGIERKELGQGLYSFPVVRHTLFFLYETDSVIVVRILHQSQDMCGILSGYEPFSASIRSRRFAKRNFSVAASAAGSASRVRSVQ</sequence>
<name>A0ABV1PD86_9GAMM</name>
<dbReference type="Proteomes" id="UP001463408">
    <property type="component" value="Unassembled WGS sequence"/>
</dbReference>
<comment type="caution">
    <text evidence="2">The sequence shown here is derived from an EMBL/GenBank/DDBJ whole genome shotgun (WGS) entry which is preliminary data.</text>
</comment>
<dbReference type="Pfam" id="PF05016">
    <property type="entry name" value="ParE_toxin"/>
    <property type="match status" value="1"/>
</dbReference>
<proteinExistence type="predicted"/>
<gene>
    <name evidence="2" type="ORF">ABRQ07_16220</name>
</gene>
<dbReference type="EMBL" id="JBEHEF010000018">
    <property type="protein sequence ID" value="MEQ9939132.1"/>
    <property type="molecule type" value="Genomic_DNA"/>
</dbReference>
<dbReference type="RefSeq" id="WP_337957838.1">
    <property type="nucleotide sequence ID" value="NZ_JAQRNC010000004.1"/>
</dbReference>
<keyword evidence="3" id="KW-1185">Reference proteome</keyword>
<keyword evidence="1" id="KW-1277">Toxin-antitoxin system</keyword>
<organism evidence="2 3">
    <name type="scientific">Pectobacterium polonicum</name>
    <dbReference type="NCBI Taxonomy" id="2485124"/>
    <lineage>
        <taxon>Bacteria</taxon>
        <taxon>Pseudomonadati</taxon>
        <taxon>Pseudomonadota</taxon>
        <taxon>Gammaproteobacteria</taxon>
        <taxon>Enterobacterales</taxon>
        <taxon>Pectobacteriaceae</taxon>
        <taxon>Pectobacterium</taxon>
    </lineage>
</organism>
<evidence type="ECO:0000313" key="3">
    <source>
        <dbReference type="Proteomes" id="UP001463408"/>
    </source>
</evidence>
<protein>
    <submittedName>
        <fullName evidence="2">Type II toxin-antitoxin system RelE/ParE family toxin</fullName>
    </submittedName>
</protein>
<dbReference type="InterPro" id="IPR007712">
    <property type="entry name" value="RelE/ParE_toxin"/>
</dbReference>
<evidence type="ECO:0000313" key="2">
    <source>
        <dbReference type="EMBL" id="MEQ9939132.1"/>
    </source>
</evidence>
<dbReference type="InterPro" id="IPR035093">
    <property type="entry name" value="RelE/ParE_toxin_dom_sf"/>
</dbReference>
<accession>A0ABV1PD86</accession>
<evidence type="ECO:0000256" key="1">
    <source>
        <dbReference type="ARBA" id="ARBA00022649"/>
    </source>
</evidence>